<reference evidence="1 2" key="2">
    <citation type="journal article" date="2021" name="Genomics">
        <title>High-quality reference genome for Clonorchis sinensis.</title>
        <authorList>
            <person name="Young N.D."/>
            <person name="Stroehlein A.J."/>
            <person name="Kinkar L."/>
            <person name="Wang T."/>
            <person name="Sohn W.M."/>
            <person name="Chang B.C.H."/>
            <person name="Kaur P."/>
            <person name="Weisz D."/>
            <person name="Dudchenko O."/>
            <person name="Aiden E.L."/>
            <person name="Korhonen P.K."/>
            <person name="Gasser R.B."/>
        </authorList>
    </citation>
    <scope>NUCLEOTIDE SEQUENCE [LARGE SCALE GENOMIC DNA]</scope>
    <source>
        <strain evidence="1">Cs-k2</strain>
    </source>
</reference>
<comment type="caution">
    <text evidence="1">The sequence shown here is derived from an EMBL/GenBank/DDBJ whole genome shotgun (WGS) entry which is preliminary data.</text>
</comment>
<reference evidence="1 2" key="1">
    <citation type="journal article" date="2018" name="Biotechnol. Adv.">
        <title>Improved genomic resources and new bioinformatic workflow for the carcinogenic parasite Clonorchis sinensis: Biotechnological implications.</title>
        <authorList>
            <person name="Wang D."/>
            <person name="Korhonen P.K."/>
            <person name="Gasser R.B."/>
            <person name="Young N.D."/>
        </authorList>
    </citation>
    <scope>NUCLEOTIDE SEQUENCE [LARGE SCALE GENOMIC DNA]</scope>
    <source>
        <strain evidence="1">Cs-k2</strain>
    </source>
</reference>
<name>A0A8T1MF93_CLOSI</name>
<organism evidence="1 2">
    <name type="scientific">Clonorchis sinensis</name>
    <name type="common">Chinese liver fluke</name>
    <dbReference type="NCBI Taxonomy" id="79923"/>
    <lineage>
        <taxon>Eukaryota</taxon>
        <taxon>Metazoa</taxon>
        <taxon>Spiralia</taxon>
        <taxon>Lophotrochozoa</taxon>
        <taxon>Platyhelminthes</taxon>
        <taxon>Trematoda</taxon>
        <taxon>Digenea</taxon>
        <taxon>Opisthorchiida</taxon>
        <taxon>Opisthorchiata</taxon>
        <taxon>Opisthorchiidae</taxon>
        <taxon>Clonorchis</taxon>
    </lineage>
</organism>
<protein>
    <submittedName>
        <fullName evidence="1">Uncharacterized protein</fullName>
    </submittedName>
</protein>
<sequence length="132" mass="14852">MLPERDSSPSLARLHGCTPDFSVNFIPYGHGSIFSYTRRTSQLWMFNRRCCSVILIQLTGTLPDNSACLSFVPIHLSTQVLSCYHYHSRFEPGLPGNSRFTPAHSHPVAVLIRHSEMQIFLNAALVLLFSSM</sequence>
<evidence type="ECO:0000313" key="2">
    <source>
        <dbReference type="Proteomes" id="UP000286415"/>
    </source>
</evidence>
<dbReference type="Proteomes" id="UP000286415">
    <property type="component" value="Unassembled WGS sequence"/>
</dbReference>
<dbReference type="AlphaFoldDB" id="A0A8T1MF93"/>
<keyword evidence="2" id="KW-1185">Reference proteome</keyword>
<proteinExistence type="predicted"/>
<evidence type="ECO:0000313" key="1">
    <source>
        <dbReference type="EMBL" id="KAG5447608.1"/>
    </source>
</evidence>
<gene>
    <name evidence="1" type="ORF">CSKR_200549</name>
</gene>
<accession>A0A8T1MF93</accession>
<dbReference type="EMBL" id="NIRI02000042">
    <property type="protein sequence ID" value="KAG5447608.1"/>
    <property type="molecule type" value="Genomic_DNA"/>
</dbReference>